<dbReference type="Gene3D" id="3.30.70.3290">
    <property type="match status" value="1"/>
</dbReference>
<dbReference type="PROSITE" id="PS00606">
    <property type="entry name" value="KS3_1"/>
    <property type="match status" value="1"/>
</dbReference>
<dbReference type="SUPFAM" id="SSF53335">
    <property type="entry name" value="S-adenosyl-L-methionine-dependent methyltransferases"/>
    <property type="match status" value="1"/>
</dbReference>
<dbReference type="Pfam" id="PF00698">
    <property type="entry name" value="Acyl_transf_1"/>
    <property type="match status" value="1"/>
</dbReference>
<dbReference type="InterPro" id="IPR020806">
    <property type="entry name" value="PKS_PP-bd"/>
</dbReference>
<keyword evidence="2" id="KW-0597">Phosphoprotein</keyword>
<feature type="region of interest" description="C-terminal hotdog fold" evidence="9">
    <location>
        <begin position="1082"/>
        <end position="1236"/>
    </location>
</feature>
<dbReference type="GO" id="GO:0016787">
    <property type="term" value="F:hydrolase activity"/>
    <property type="evidence" value="ECO:0007669"/>
    <property type="project" value="UniProtKB-KW"/>
</dbReference>
<feature type="active site" description="Proton donor; for dehydratase activity" evidence="9">
    <location>
        <position position="1142"/>
    </location>
</feature>
<dbReference type="Pfam" id="PF08242">
    <property type="entry name" value="Methyltransf_12"/>
    <property type="match status" value="1"/>
</dbReference>
<dbReference type="SUPFAM" id="SSF47336">
    <property type="entry name" value="ACP-like"/>
    <property type="match status" value="2"/>
</dbReference>
<dbReference type="Gene3D" id="3.30.559.10">
    <property type="entry name" value="Chloramphenicol acetyltransferase-like domain"/>
    <property type="match status" value="1"/>
</dbReference>
<evidence type="ECO:0000256" key="4">
    <source>
        <dbReference type="ARBA" id="ARBA00022603"/>
    </source>
</evidence>
<feature type="region of interest" description="Disordered" evidence="10">
    <location>
        <begin position="2502"/>
        <end position="2578"/>
    </location>
</feature>
<comment type="caution">
    <text evidence="14">The sequence shown here is derived from an EMBL/GenBank/DDBJ whole genome shotgun (WGS) entry which is preliminary data.</text>
</comment>
<dbReference type="SMART" id="SM00822">
    <property type="entry name" value="PKS_KR"/>
    <property type="match status" value="1"/>
</dbReference>
<evidence type="ECO:0000259" key="11">
    <source>
        <dbReference type="PROSITE" id="PS50075"/>
    </source>
</evidence>
<dbReference type="InterPro" id="IPR009081">
    <property type="entry name" value="PP-bd_ACP"/>
</dbReference>
<dbReference type="InterPro" id="IPR057326">
    <property type="entry name" value="KR_dom"/>
</dbReference>
<dbReference type="Pfam" id="PF00550">
    <property type="entry name" value="PP-binding"/>
    <property type="match status" value="1"/>
</dbReference>
<dbReference type="InterPro" id="IPR014030">
    <property type="entry name" value="Ketoacyl_synth_N"/>
</dbReference>
<keyword evidence="8" id="KW-0511">Multifunctional enzyme</keyword>
<feature type="compositionally biased region" description="Polar residues" evidence="10">
    <location>
        <begin position="2550"/>
        <end position="2559"/>
    </location>
</feature>
<dbReference type="InterPro" id="IPR013217">
    <property type="entry name" value="Methyltransf_12"/>
</dbReference>
<dbReference type="SUPFAM" id="SSF55048">
    <property type="entry name" value="Probable ACP-binding domain of malonyl-CoA ACP transacylase"/>
    <property type="match status" value="1"/>
</dbReference>
<dbReference type="InterPro" id="IPR049552">
    <property type="entry name" value="PKS_DH_N"/>
</dbReference>
<evidence type="ECO:0000313" key="15">
    <source>
        <dbReference type="Proteomes" id="UP001446871"/>
    </source>
</evidence>
<gene>
    <name evidence="14" type="ORF">PG996_007765</name>
</gene>
<dbReference type="InterPro" id="IPR049551">
    <property type="entry name" value="PKS_DH_C"/>
</dbReference>
<dbReference type="InterPro" id="IPR032821">
    <property type="entry name" value="PKS_assoc"/>
</dbReference>
<dbReference type="InterPro" id="IPR001242">
    <property type="entry name" value="Condensation_dom"/>
</dbReference>
<dbReference type="SUPFAM" id="SSF51735">
    <property type="entry name" value="NAD(P)-binding Rossmann-fold domains"/>
    <property type="match status" value="3"/>
</dbReference>
<dbReference type="InterPro" id="IPR016039">
    <property type="entry name" value="Thiolase-like"/>
</dbReference>
<dbReference type="InterPro" id="IPR016036">
    <property type="entry name" value="Malonyl_transacylase_ACP-bd"/>
</dbReference>
<dbReference type="Gene3D" id="3.10.129.110">
    <property type="entry name" value="Polyketide synthase dehydratase"/>
    <property type="match status" value="1"/>
</dbReference>
<reference evidence="14 15" key="1">
    <citation type="submission" date="2023-01" db="EMBL/GenBank/DDBJ databases">
        <title>Analysis of 21 Apiospora genomes using comparative genomics revels a genus with tremendous synthesis potential of carbohydrate active enzymes and secondary metabolites.</title>
        <authorList>
            <person name="Sorensen T."/>
        </authorList>
    </citation>
    <scope>NUCLEOTIDE SEQUENCE [LARGE SCALE GENOMIC DNA]</scope>
    <source>
        <strain evidence="14 15">CBS 83171</strain>
    </source>
</reference>
<evidence type="ECO:0000256" key="9">
    <source>
        <dbReference type="PROSITE-ProRule" id="PRU01363"/>
    </source>
</evidence>
<dbReference type="SUPFAM" id="SSF52777">
    <property type="entry name" value="CoA-dependent acyltransferases"/>
    <property type="match status" value="2"/>
</dbReference>
<dbReference type="PANTHER" id="PTHR43775">
    <property type="entry name" value="FATTY ACID SYNTHASE"/>
    <property type="match status" value="1"/>
</dbReference>
<keyword evidence="14" id="KW-0378">Hydrolase</keyword>
<dbReference type="Gene3D" id="3.40.50.720">
    <property type="entry name" value="NAD(P)-binding Rossmann-like Domain"/>
    <property type="match status" value="3"/>
</dbReference>
<dbReference type="InterPro" id="IPR036291">
    <property type="entry name" value="NAD(P)-bd_dom_sf"/>
</dbReference>
<name>A0ABR1VBR1_9PEZI</name>
<evidence type="ECO:0000259" key="12">
    <source>
        <dbReference type="PROSITE" id="PS52004"/>
    </source>
</evidence>
<dbReference type="InterPro" id="IPR020807">
    <property type="entry name" value="PKS_DH"/>
</dbReference>
<dbReference type="CDD" id="cd19532">
    <property type="entry name" value="C_PKS-NRPS"/>
    <property type="match status" value="1"/>
</dbReference>
<evidence type="ECO:0000256" key="1">
    <source>
        <dbReference type="ARBA" id="ARBA00022450"/>
    </source>
</evidence>
<evidence type="ECO:0000256" key="10">
    <source>
        <dbReference type="SAM" id="MobiDB-lite"/>
    </source>
</evidence>
<dbReference type="SUPFAM" id="SSF53901">
    <property type="entry name" value="Thiolase-like"/>
    <property type="match status" value="1"/>
</dbReference>
<organism evidence="14 15">
    <name type="scientific">Apiospora saccharicola</name>
    <dbReference type="NCBI Taxonomy" id="335842"/>
    <lineage>
        <taxon>Eukaryota</taxon>
        <taxon>Fungi</taxon>
        <taxon>Dikarya</taxon>
        <taxon>Ascomycota</taxon>
        <taxon>Pezizomycotina</taxon>
        <taxon>Sordariomycetes</taxon>
        <taxon>Xylariomycetidae</taxon>
        <taxon>Amphisphaeriales</taxon>
        <taxon>Apiosporaceae</taxon>
        <taxon>Apiospora</taxon>
    </lineage>
</organism>
<feature type="compositionally biased region" description="Low complexity" evidence="10">
    <location>
        <begin position="2561"/>
        <end position="2575"/>
    </location>
</feature>
<dbReference type="InterPro" id="IPR023213">
    <property type="entry name" value="CAT-like_dom_sf"/>
</dbReference>
<evidence type="ECO:0000256" key="8">
    <source>
        <dbReference type="ARBA" id="ARBA00023268"/>
    </source>
</evidence>
<evidence type="ECO:0000259" key="13">
    <source>
        <dbReference type="PROSITE" id="PS52019"/>
    </source>
</evidence>
<dbReference type="EMBL" id="JAQQWM010000004">
    <property type="protein sequence ID" value="KAK8068653.1"/>
    <property type="molecule type" value="Genomic_DNA"/>
</dbReference>
<dbReference type="InterPro" id="IPR042104">
    <property type="entry name" value="PKS_dehydratase_sf"/>
</dbReference>
<dbReference type="InterPro" id="IPR016035">
    <property type="entry name" value="Acyl_Trfase/lysoPLipase"/>
</dbReference>
<dbReference type="PROSITE" id="PS52004">
    <property type="entry name" value="KS3_2"/>
    <property type="match status" value="1"/>
</dbReference>
<feature type="region of interest" description="Disordered" evidence="10">
    <location>
        <begin position="3128"/>
        <end position="3167"/>
    </location>
</feature>
<sequence>MAPHEPIALIGSACRFPGETDTPSKLWELLRRPRDLRREVPGDRYNAEAFYHPDSKHHGTINVRKGYFLDQDIAVFDNGFFNIPAGEAEAIDPQQRILAETVYDSLCAAGQTIEGLRGSQTSVAVGVMCDDWANMLSRDMELYPQYGVTGSGRSLMSNRISYFFDWHGPCMTIDTACSSSLVAVHQAIQTLHNGESEIAIAAGANLILSPSMYLAESRLSMLSPNGRSRMWDKDVDGYARGEGIAAIVLKPLCAAVRDNDHIECIIRGTAVNQDGRTPGLTMPSGKAQAELIRNTYLRAGLDINKPEDRPQFFHAHGTGTAAGDPQEAQAISEAFYSETKDDKLYVGSLKTIIGHTEGTAGLASLIGTSLALQNAIIPPNLHFQNLNPKLAPFCDNLEVPTSSLPWPQTLPGTPRRASLNSFGFGGTNAHAILEAYAPESRPSPRSGPLFTPLTFSASSEHSLRALLSSYSDYVKTMDRDALHHLAYSLQTRRSTLAYRVAIPSVTIEDTRTEIDRLLSSDKDDIVGTRHLGPASPKILGVFTGQGPQWARMGAKLLEGSAFVAARLAQLDEALATAPAGDAPSWTLSEMILAEAGDSRMTEAAISQPLCAAVQVVLVDVLRVAGIHLHAVVGHSSGEIGAAYAAGLVTACDAIRIAYYRGTYAKLAKSPNGQPGAMMAVGTSMDDASEICGLEEFEGRIQVAAHNSASSVTLSGDADAIGEALAVFKDEGKFARQLQVDTAYHSSHVIPCSKQYKGALEACGRGSAAPTGATWYSSVRRGQTMAPGDLGPQYWVDNMERSVLFHGAVTQACTESGPFDMVLEIGPHPALKTPCSDTIEEVTGERPSYSGTLQRGKDDIVALSDALGQIWTHLGAGSVSFDAVEQALSGNAAPRRLLADLPKYPFDHSRSFMALSRTSGLHRTIQAPPHPLLGRRCHDRETSSGVQWRNILSPSEVPWIADHSIQGQIVFPATGYLTMAVEAIVAYAGKKKSETGLVAIRDFHIERALAFKDADDKIETLVDLKILHRSDELITASYSCYLGAPHDLQNPLAVNSTGIVELALSSPPAPESLPPVGTDELSLVDVSAERFYKFLAGMGYKYTGPFPGITSIRRKADYAMGTIADLSGSGWEDQLVAHPGMLDTALQTCFAAFCCPGDERLWSLHIPKSVRSVLINPYFTPLGIGKQAEFGFSTTTRQEKSGRFVADIELYADGDPSHTFLQVHGLELIPVAPAQPGDDQVLFSRLEYAPASPDGEAAAASARYTPEDVERALDSDRICFYYLRRLRDTMTAQEKDGALPHYRHLLDHAAHIADQVSAGQHPTVPPDAMRDTPDVVDGLEHKHRGNGPIRLLSSVGQNLPQAIRDGAGILEHMVKDGMWEQTYEDGYGLDQQNDHIAHMMGQISHRYPRMNILEVGAGTGGSTKRILQRLGAAFSRYTFTDISSSFFPTAQDHFREFEERMAFQTFDMDRPPSSQGFAEGAYDVVVGSNVLHATRGLEAMMRHVRCLLKPGGYLVMLEIVDNGCLRFALPMGGLPGWWLGAEDGRPYGPLQTLPEWDRLLRRCGFGGIEASTPPAHPVFPFNVFCAQAVDERVEMLRAPLVQHHHHLTATATGSSPPTSSARGTPATQLVVVGGKTLETHRLVEQLVSLLGPRFRHVVRAAHVQALDPAALTETSAILSLEELDSPLFSDMGAGKWEALQQVWRPGRNILWVTRHARTAHPHSNMTTGVGRCLRQEHPSMSFQQLDVDCIDQGTAQLVAEHFLRLEMLDKWSQELKPDELLWSLEPEIYVENNAAVIPRLYPCHDSNGRYNTRRRKVTQDLDPEKNGLAVTVNEDGVWEVQKPSSLAVQRPLPFPCEKRTIRVTHFLLGSLPIARGARLRLCVGVDTASQEALLAAAHTSALATSVPVDWCAPIADADPVAALSVAASYLLARGILQQTDPGDGLVVLNPDPRVGDFVQELAVAAEATTAKVHATILVDGNVPGRDWQCMDQNAPGHSVRKLLSSSSVAKFVDLSRRTERGRMLFGEHLPENCETVRVGDLLSSRPPEVRTFVSLADITSVLEQAWKRLSTVVSSPSAETAPVIQLRDVSDVSQDVAVGKLFTVVDCASPKVPAVIHAIDKGSIFQADKTYFLVGLSGELGQSLCEWMVSRGARYVVLTSRKPKVHPQFIRSLQRRGATVRILPMDVTSRDSLRSCHETVVQEMPPIAGVAHGAMVLGDALFEDMSFEDFAKATAPKMRGSQLLDELFRDAPLDFFIFFSSATAILGNSRQSNYIAGNQFMAALANQRRARGVVASTVDIGPVIGAGWVERTDGFSEHTYAKLGYRNMSPHDLHQAFAEAILVGRVGSPGSTELVTGVGPLYADDPASDHLKDVKFGHFVKDRPTDDGAAAGQNDSSLLPPRAQLATAKTKADVAQIVKATFLRKLRRLLALGSEETIDEKMTFVGHGVDSLIAVDVRSWLAKELQVDFPVLKILGGSSIGELLSEAAKSLPSSIVDMSQLEDGREARDPAVKMPSLDETPASPRAASDSTKDDVSPMASTPGTRRDSSAEDSGTPNSDEVPSPGSAPTPSSSMTPLLRHDPAADDVATCPMSFGQRGFWFLNEYVTDKKAFNMSLMLRLTGRIRVESLEGAVQQVADRHEILRTRLLWNDQGDSLQGISDKPSLVLSKQAILSETDAEEELERTQMEAWDLTGRKAVKISLLSVSDEAHFLIIGMHHAILDGSSVGVLLQDLEAAYQSKRLPPLAVEGQYQSFANGQRQLYESGQMDEAVSHYREALALPAALCPIELLPFAKSLATTRPALTSYSQFEVDMPVTPELAGQLRKLARQNQSTSFHVYLAALQVLLFRLLPKTTKDVYIGMADAGRADDTFARSLGFFLNLLPLRFRRGRAGATMGSLVQTARDTAYAALARSQVPFDVLLHELQVPRSNRHTPLFQVLIDYQRIYQERATLFGCAVGEQAWRSAATGYDVALEVHEDVNAGAVLRLRLQDTLYSEESAQLLLRSYLGVLEYVAASPEGTAGEVPRWSTQDAPTASLAYDSLIERHVVDPKHLETEEAIVRHADGALLYAVVSAREESQKGERQHLVAHLVFSHDFPHEDRDGVIRSIRHSLPVPPHLRPSTIATLKELPTAADGTPDRDFIRGLSFSDEDKQGSGDGADTGVDRPLSEEERELADLWRQVMPLDPGTLMADSDFFLAGGNSVLLVKLQAILRKSFKNAPRLVELMGAPRLSAMAAVMETSRSISVAIDWEEETAVPRPWAQQALSTREARVADARPNGKVAVLLTGSRGYIGRHLLASLVDDARVARIYCLVRGRTEQQQQQHSSAKVKIIYGDLSQPSLGLSAAAFDALGVGTDVIIHCAGNRSFWDRYEVLRPDNYGSVRELARMAVAYGGLPLHFLSSGAVAAYGDDDDNKDEGTLGRRTALPPRDGSDGYVSTKWAAETFLRNLAKATRTPIYIHRPCAAPAANIMRSQDTWGPNANGNAQADGSSAAVLDELTAIAVHLGLRPAFNDVKGLVHVLPIDGVVQTIQRIVHESTSTTTAAPGAEATRTEEEVPFSIVNHTATLGVPADCFKVRLYSDASMKSLHSLPYLDWFGKAKLAGFSYLITSWDLVMGSGDGELVTRR</sequence>
<dbReference type="PROSITE" id="PS50075">
    <property type="entry name" value="CARRIER"/>
    <property type="match status" value="2"/>
</dbReference>
<dbReference type="Gene3D" id="3.40.47.10">
    <property type="match status" value="1"/>
</dbReference>
<feature type="domain" description="PKS/mFAS DH" evidence="13">
    <location>
        <begin position="929"/>
        <end position="1236"/>
    </location>
</feature>
<dbReference type="Gene3D" id="3.40.366.10">
    <property type="entry name" value="Malonyl-Coenzyme A Acyl Carrier Protein, domain 2"/>
    <property type="match status" value="1"/>
</dbReference>
<dbReference type="Proteomes" id="UP001446871">
    <property type="component" value="Unassembled WGS sequence"/>
</dbReference>
<dbReference type="InterPro" id="IPR036736">
    <property type="entry name" value="ACP-like_sf"/>
</dbReference>
<keyword evidence="6" id="KW-0677">Repeat</keyword>
<dbReference type="Pfam" id="PF08659">
    <property type="entry name" value="KR"/>
    <property type="match status" value="1"/>
</dbReference>
<dbReference type="CDD" id="cd02440">
    <property type="entry name" value="AdoMet_MTases"/>
    <property type="match status" value="1"/>
</dbReference>
<dbReference type="SUPFAM" id="SSF52151">
    <property type="entry name" value="FabD/lysophospholipase-like"/>
    <property type="match status" value="1"/>
</dbReference>
<feature type="active site" description="Proton acceptor; for dehydratase activity" evidence="9">
    <location>
        <position position="962"/>
    </location>
</feature>
<feature type="region of interest" description="N-terminal hotdog fold" evidence="9">
    <location>
        <begin position="929"/>
        <end position="1066"/>
    </location>
</feature>
<dbReference type="CDD" id="cd00833">
    <property type="entry name" value="PKS"/>
    <property type="match status" value="1"/>
</dbReference>
<dbReference type="Gene3D" id="1.10.1200.10">
    <property type="entry name" value="ACP-like"/>
    <property type="match status" value="2"/>
</dbReference>
<dbReference type="Gene3D" id="3.40.50.150">
    <property type="entry name" value="Vaccinia Virus protein VP39"/>
    <property type="match status" value="1"/>
</dbReference>
<feature type="domain" description="Carrier" evidence="11">
    <location>
        <begin position="2415"/>
        <end position="2490"/>
    </location>
</feature>
<dbReference type="PROSITE" id="PS52019">
    <property type="entry name" value="PKS_MFAS_DH"/>
    <property type="match status" value="1"/>
</dbReference>
<evidence type="ECO:0000256" key="7">
    <source>
        <dbReference type="ARBA" id="ARBA00023002"/>
    </source>
</evidence>
<dbReference type="GO" id="GO:0016740">
    <property type="term" value="F:transferase activity"/>
    <property type="evidence" value="ECO:0007669"/>
    <property type="project" value="UniProtKB-KW"/>
</dbReference>
<dbReference type="SMART" id="SM00825">
    <property type="entry name" value="PKS_KS"/>
    <property type="match status" value="1"/>
</dbReference>
<dbReference type="Pfam" id="PF14765">
    <property type="entry name" value="PS-DH"/>
    <property type="match status" value="1"/>
</dbReference>
<dbReference type="Pfam" id="PF00668">
    <property type="entry name" value="Condensation"/>
    <property type="match status" value="1"/>
</dbReference>
<evidence type="ECO:0000256" key="5">
    <source>
        <dbReference type="ARBA" id="ARBA00022679"/>
    </source>
</evidence>
<dbReference type="InterPro" id="IPR018201">
    <property type="entry name" value="Ketoacyl_synth_AS"/>
</dbReference>
<dbReference type="SMART" id="SM00827">
    <property type="entry name" value="PKS_AT"/>
    <property type="match status" value="1"/>
</dbReference>
<evidence type="ECO:0000256" key="3">
    <source>
        <dbReference type="ARBA" id="ARBA00022598"/>
    </source>
</evidence>
<dbReference type="InterPro" id="IPR001227">
    <property type="entry name" value="Ac_transferase_dom_sf"/>
</dbReference>
<evidence type="ECO:0000313" key="14">
    <source>
        <dbReference type="EMBL" id="KAK8068653.1"/>
    </source>
</evidence>
<protein>
    <submittedName>
        <fullName evidence="14">Acyl transferase/acyl hydrolase/lysophospholipase</fullName>
    </submittedName>
</protein>
<dbReference type="Gene3D" id="3.30.559.30">
    <property type="entry name" value="Nonribosomal peptide synthetase, condensation domain"/>
    <property type="match status" value="1"/>
</dbReference>
<proteinExistence type="predicted"/>
<dbReference type="Pfam" id="PF07993">
    <property type="entry name" value="NAD_binding_4"/>
    <property type="match status" value="1"/>
</dbReference>
<dbReference type="InterPro" id="IPR013120">
    <property type="entry name" value="FAR_NAD-bd"/>
</dbReference>
<keyword evidence="3" id="KW-0436">Ligase</keyword>
<accession>A0ABR1VBR1</accession>
<keyword evidence="15" id="KW-1185">Reference proteome</keyword>
<dbReference type="InterPro" id="IPR029063">
    <property type="entry name" value="SAM-dependent_MTases_sf"/>
</dbReference>
<dbReference type="InterPro" id="IPR013968">
    <property type="entry name" value="PKS_KR"/>
</dbReference>
<dbReference type="Pfam" id="PF00109">
    <property type="entry name" value="ketoacyl-synt"/>
    <property type="match status" value="1"/>
</dbReference>
<dbReference type="Pfam" id="PF02801">
    <property type="entry name" value="Ketoacyl-synt_C"/>
    <property type="match status" value="1"/>
</dbReference>
<dbReference type="Pfam" id="PF23297">
    <property type="entry name" value="ACP_SdgA_C"/>
    <property type="match status" value="1"/>
</dbReference>
<dbReference type="InterPro" id="IPR014031">
    <property type="entry name" value="Ketoacyl_synth_C"/>
</dbReference>
<evidence type="ECO:0000256" key="2">
    <source>
        <dbReference type="ARBA" id="ARBA00022553"/>
    </source>
</evidence>
<dbReference type="InterPro" id="IPR049900">
    <property type="entry name" value="PKS_mFAS_DH"/>
</dbReference>
<dbReference type="SMART" id="SM00826">
    <property type="entry name" value="PKS_DH"/>
    <property type="match status" value="1"/>
</dbReference>
<dbReference type="Pfam" id="PF21089">
    <property type="entry name" value="PKS_DH_N"/>
    <property type="match status" value="1"/>
</dbReference>
<keyword evidence="1" id="KW-0596">Phosphopantetheine</keyword>
<dbReference type="Pfam" id="PF16197">
    <property type="entry name" value="KAsynt_C_assoc"/>
    <property type="match status" value="1"/>
</dbReference>
<dbReference type="InterPro" id="IPR050091">
    <property type="entry name" value="PKS_NRPS_Biosynth_Enz"/>
</dbReference>
<dbReference type="InterPro" id="IPR020841">
    <property type="entry name" value="PKS_Beta-ketoAc_synthase_dom"/>
</dbReference>
<dbReference type="PANTHER" id="PTHR43775:SF20">
    <property type="entry name" value="HYBRID PKS-NRPS SYNTHETASE APDA"/>
    <property type="match status" value="1"/>
</dbReference>
<keyword evidence="4" id="KW-0489">Methyltransferase</keyword>
<keyword evidence="5 14" id="KW-0808">Transferase</keyword>
<feature type="domain" description="Ketosynthase family 3 (KS3)" evidence="12">
    <location>
        <begin position="4"/>
        <end position="435"/>
    </location>
</feature>
<dbReference type="SMART" id="SM00823">
    <property type="entry name" value="PKS_PP"/>
    <property type="match status" value="1"/>
</dbReference>
<dbReference type="InterPro" id="IPR014043">
    <property type="entry name" value="Acyl_transferase_dom"/>
</dbReference>
<feature type="domain" description="Carrier" evidence="11">
    <location>
        <begin position="3164"/>
        <end position="3241"/>
    </location>
</feature>
<evidence type="ECO:0000256" key="6">
    <source>
        <dbReference type="ARBA" id="ARBA00022737"/>
    </source>
</evidence>
<keyword evidence="7" id="KW-0560">Oxidoreductase</keyword>